<sequence>MIKRILSRLLVLAVVLFGVTLLTFFYTSLSIVDAAQALAVRRFTRPTAEQVTQVRHELGLDQPLAKQYAAWLSKAVSGEFGNSYNTGKPIINELSASLQPTLKLASMALLFTALLSIPLGVWSASGKGGIADKSIYLFGIVCMSVPNYWIGFMLMLAFAVNIPLFSIMGADDLKDFILPALAVAIPTSAANIRVFRSSLLDGYNSDFVMYARARGISEIKIAGMVSRYALPPLVTLLGQSFGFTIAGSAMIEFVFSIPGIGSMLVTALGSRDTVTINACVLVIAVIFVAVNFLAEIINAVLDPKKHTKERVYDT</sequence>
<feature type="domain" description="ABC transmembrane type-1" evidence="8">
    <location>
        <begin position="98"/>
        <end position="294"/>
    </location>
</feature>
<dbReference type="Gene3D" id="1.10.3720.10">
    <property type="entry name" value="MetI-like"/>
    <property type="match status" value="1"/>
</dbReference>
<dbReference type="Pfam" id="PF00528">
    <property type="entry name" value="BPD_transp_1"/>
    <property type="match status" value="1"/>
</dbReference>
<reference evidence="9 10" key="1">
    <citation type="submission" date="2011-02" db="EMBL/GenBank/DDBJ databases">
        <authorList>
            <person name="Nelson K.E."/>
            <person name="Sutton G."/>
            <person name="Torralba M."/>
            <person name="Durkin S."/>
            <person name="Harkins D."/>
            <person name="Montgomery R."/>
            <person name="Ziemer C."/>
            <person name="Klaassens E."/>
            <person name="Ocuiv P."/>
            <person name="Morrison M."/>
        </authorList>
    </citation>
    <scope>NUCLEOTIDE SEQUENCE [LARGE SCALE GENOMIC DNA]</scope>
    <source>
        <strain evidence="9 10">8</strain>
    </source>
</reference>
<dbReference type="Pfam" id="PF19300">
    <property type="entry name" value="BPD_transp_1_N"/>
    <property type="match status" value="1"/>
</dbReference>
<evidence type="ECO:0000256" key="7">
    <source>
        <dbReference type="RuleBase" id="RU363032"/>
    </source>
</evidence>
<keyword evidence="6 7" id="KW-0472">Membrane</keyword>
<dbReference type="OrthoDB" id="9769919at2"/>
<feature type="transmembrane region" description="Helical" evidence="7">
    <location>
        <begin position="136"/>
        <end position="164"/>
    </location>
</feature>
<dbReference type="AlphaFoldDB" id="E9SBZ9"/>
<evidence type="ECO:0000256" key="3">
    <source>
        <dbReference type="ARBA" id="ARBA00022475"/>
    </source>
</evidence>
<dbReference type="CDD" id="cd06261">
    <property type="entry name" value="TM_PBP2"/>
    <property type="match status" value="1"/>
</dbReference>
<keyword evidence="4 7" id="KW-0812">Transmembrane</keyword>
<evidence type="ECO:0000256" key="6">
    <source>
        <dbReference type="ARBA" id="ARBA00023136"/>
    </source>
</evidence>
<keyword evidence="5 7" id="KW-1133">Transmembrane helix</keyword>
<dbReference type="InterPro" id="IPR000515">
    <property type="entry name" value="MetI-like"/>
</dbReference>
<gene>
    <name evidence="9" type="ORF">CUS_6815</name>
</gene>
<feature type="transmembrane region" description="Helical" evidence="7">
    <location>
        <begin position="233"/>
        <end position="255"/>
    </location>
</feature>
<evidence type="ECO:0000256" key="2">
    <source>
        <dbReference type="ARBA" id="ARBA00022448"/>
    </source>
</evidence>
<dbReference type="Proteomes" id="UP000004259">
    <property type="component" value="Unassembled WGS sequence"/>
</dbReference>
<protein>
    <submittedName>
        <fullName evidence="9">ABC transporter, permease protein</fullName>
    </submittedName>
</protein>
<keyword evidence="2 7" id="KW-0813">Transport</keyword>
<dbReference type="RefSeq" id="WP_002849280.1">
    <property type="nucleotide sequence ID" value="NZ_ADKM02000075.1"/>
</dbReference>
<dbReference type="PANTHER" id="PTHR43163">
    <property type="entry name" value="DIPEPTIDE TRANSPORT SYSTEM PERMEASE PROTEIN DPPB-RELATED"/>
    <property type="match status" value="1"/>
</dbReference>
<evidence type="ECO:0000313" key="9">
    <source>
        <dbReference type="EMBL" id="EGC03147.1"/>
    </source>
</evidence>
<dbReference type="GO" id="GO:0055085">
    <property type="term" value="P:transmembrane transport"/>
    <property type="evidence" value="ECO:0007669"/>
    <property type="project" value="InterPro"/>
</dbReference>
<dbReference type="STRING" id="246199.CUS_6815"/>
<organism evidence="9 10">
    <name type="scientific">Ruminococcus albus 8</name>
    <dbReference type="NCBI Taxonomy" id="246199"/>
    <lineage>
        <taxon>Bacteria</taxon>
        <taxon>Bacillati</taxon>
        <taxon>Bacillota</taxon>
        <taxon>Clostridia</taxon>
        <taxon>Eubacteriales</taxon>
        <taxon>Oscillospiraceae</taxon>
        <taxon>Ruminococcus</taxon>
    </lineage>
</organism>
<evidence type="ECO:0000256" key="4">
    <source>
        <dbReference type="ARBA" id="ARBA00022692"/>
    </source>
</evidence>
<dbReference type="eggNOG" id="COG0601">
    <property type="taxonomic scope" value="Bacteria"/>
</dbReference>
<evidence type="ECO:0000256" key="5">
    <source>
        <dbReference type="ARBA" id="ARBA00022989"/>
    </source>
</evidence>
<dbReference type="PROSITE" id="PS50928">
    <property type="entry name" value="ABC_TM1"/>
    <property type="match status" value="1"/>
</dbReference>
<accession>E9SBZ9</accession>
<evidence type="ECO:0000313" key="10">
    <source>
        <dbReference type="Proteomes" id="UP000004259"/>
    </source>
</evidence>
<dbReference type="InterPro" id="IPR035906">
    <property type="entry name" value="MetI-like_sf"/>
</dbReference>
<keyword evidence="10" id="KW-1185">Reference proteome</keyword>
<comment type="similarity">
    <text evidence="7">Belongs to the binding-protein-dependent transport system permease family.</text>
</comment>
<feature type="transmembrane region" description="Helical" evidence="7">
    <location>
        <begin position="104"/>
        <end position="124"/>
    </location>
</feature>
<dbReference type="EMBL" id="ADKM02000075">
    <property type="protein sequence ID" value="EGC03147.1"/>
    <property type="molecule type" value="Genomic_DNA"/>
</dbReference>
<dbReference type="SUPFAM" id="SSF161098">
    <property type="entry name" value="MetI-like"/>
    <property type="match status" value="1"/>
</dbReference>
<proteinExistence type="inferred from homology"/>
<feature type="transmembrane region" description="Helical" evidence="7">
    <location>
        <begin position="275"/>
        <end position="301"/>
    </location>
</feature>
<dbReference type="GO" id="GO:0005886">
    <property type="term" value="C:plasma membrane"/>
    <property type="evidence" value="ECO:0007669"/>
    <property type="project" value="UniProtKB-SubCell"/>
</dbReference>
<comment type="caution">
    <text evidence="9">The sequence shown here is derived from an EMBL/GenBank/DDBJ whole genome shotgun (WGS) entry which is preliminary data.</text>
</comment>
<dbReference type="InterPro" id="IPR045621">
    <property type="entry name" value="BPD_transp_1_N"/>
</dbReference>
<evidence type="ECO:0000256" key="1">
    <source>
        <dbReference type="ARBA" id="ARBA00004651"/>
    </source>
</evidence>
<name>E9SBZ9_RUMAL</name>
<keyword evidence="3" id="KW-1003">Cell membrane</keyword>
<comment type="subcellular location">
    <subcellularLocation>
        <location evidence="1 7">Cell membrane</location>
        <topology evidence="1 7">Multi-pass membrane protein</topology>
    </subcellularLocation>
</comment>
<evidence type="ECO:0000259" key="8">
    <source>
        <dbReference type="PROSITE" id="PS50928"/>
    </source>
</evidence>
<dbReference type="PANTHER" id="PTHR43163:SF6">
    <property type="entry name" value="DIPEPTIDE TRANSPORT SYSTEM PERMEASE PROTEIN DPPB-RELATED"/>
    <property type="match status" value="1"/>
</dbReference>